<evidence type="ECO:0000313" key="5">
    <source>
        <dbReference type="Proteomes" id="UP000243820"/>
    </source>
</evidence>
<comment type="pathway">
    <text evidence="1">Cofactor biosynthesis; molybdopterin biosynthesis.</text>
</comment>
<dbReference type="RefSeq" id="WP_095641984.1">
    <property type="nucleotide sequence ID" value="NZ_LMVO01000009.1"/>
</dbReference>
<evidence type="ECO:0000256" key="1">
    <source>
        <dbReference type="ARBA" id="ARBA00005046"/>
    </source>
</evidence>
<dbReference type="SUPFAM" id="SSF63867">
    <property type="entry name" value="MoeA C-terminal domain-like"/>
    <property type="match status" value="1"/>
</dbReference>
<dbReference type="InterPro" id="IPR036135">
    <property type="entry name" value="MoeA_linker/N_sf"/>
</dbReference>
<evidence type="ECO:0000259" key="3">
    <source>
        <dbReference type="SMART" id="SM00852"/>
    </source>
</evidence>
<dbReference type="SUPFAM" id="SSF53218">
    <property type="entry name" value="Molybdenum cofactor biosynthesis proteins"/>
    <property type="match status" value="1"/>
</dbReference>
<dbReference type="InterPro" id="IPR005110">
    <property type="entry name" value="MoeA_linker/N"/>
</dbReference>
<dbReference type="GO" id="GO:0006777">
    <property type="term" value="P:Mo-molybdopterin cofactor biosynthetic process"/>
    <property type="evidence" value="ECO:0007669"/>
    <property type="project" value="UniProtKB-KW"/>
</dbReference>
<dbReference type="EMBL" id="LMVO01000009">
    <property type="protein sequence ID" value="PAV09667.1"/>
    <property type="molecule type" value="Genomic_DNA"/>
</dbReference>
<dbReference type="Gene3D" id="3.40.980.10">
    <property type="entry name" value="MoaB/Mog-like domain"/>
    <property type="match status" value="1"/>
</dbReference>
<dbReference type="Gene3D" id="2.170.190.11">
    <property type="entry name" value="Molybdopterin biosynthesis moea protein, domain 3"/>
    <property type="match status" value="1"/>
</dbReference>
<dbReference type="Pfam" id="PF03453">
    <property type="entry name" value="MoeA_N"/>
    <property type="match status" value="1"/>
</dbReference>
<dbReference type="Pfam" id="PF00994">
    <property type="entry name" value="MoCF_biosynth"/>
    <property type="match status" value="1"/>
</dbReference>
<dbReference type="GO" id="GO:0005829">
    <property type="term" value="C:cytosol"/>
    <property type="evidence" value="ECO:0007669"/>
    <property type="project" value="TreeGrafter"/>
</dbReference>
<dbReference type="Gene3D" id="3.90.105.10">
    <property type="entry name" value="Molybdopterin biosynthesis moea protein, domain 2"/>
    <property type="match status" value="1"/>
</dbReference>
<keyword evidence="2" id="KW-0501">Molybdenum cofactor biosynthesis</keyword>
<dbReference type="PANTHER" id="PTHR10192:SF16">
    <property type="entry name" value="MOLYBDOPTERIN MOLYBDENUMTRANSFERASE"/>
    <property type="match status" value="1"/>
</dbReference>
<dbReference type="InterPro" id="IPR001453">
    <property type="entry name" value="MoaB/Mog_dom"/>
</dbReference>
<sequence>MVKRYLDEISLKDAVDIVRKTPAVVGSREMNLLDACGHILAQSIYAKYSVPEVPTAAMDGFAVLAKETESASDQNPVTLTNFDRVNTGNVVKKGFDAVIKIEDTWFVDDDPKEIVIRKNVNPGSYIRPPGEDIRKGQLILPAGAKILPFNIGAIASYGITSIKVKRICIGIIPTGSELITPGTQPAPGQVVESNTLMAEAYLRQFGVDVIRYPPVTDNRVLIRGALEKAADTCDIVIISAGSSAGTKDFTASVISELGKLLFHGLAMKPARPAMFGIVNKKPVFGVPGYPLAAQSVLRILVAELLESWGWTGPEKKTIPVVLGSTVASEGGIDEFSLYAAAKIGGRYTAIPLSRGSSVQMAGIRSNIIVHIPLGVEGYEAGETVDAVLQVPEEELEQTVLIAGVYDPALDRLAEKCMLEGIKIRLGPASGVAALMLLRKGACHLASVAAEDDCTFCGDEYTAKTFGQLNVVTKKEITDKKVERVLALAAEI</sequence>
<organism evidence="4 5">
    <name type="scientific">Methanocorpusculum parvum</name>
    <dbReference type="NCBI Taxonomy" id="2193"/>
    <lineage>
        <taxon>Archaea</taxon>
        <taxon>Methanobacteriati</taxon>
        <taxon>Methanobacteriota</taxon>
        <taxon>Stenosarchaea group</taxon>
        <taxon>Methanomicrobia</taxon>
        <taxon>Methanomicrobiales</taxon>
        <taxon>Methanocorpusculaceae</taxon>
        <taxon>Methanocorpusculum</taxon>
    </lineage>
</organism>
<dbReference type="SUPFAM" id="SSF63882">
    <property type="entry name" value="MoeA N-terminal region -like"/>
    <property type="match status" value="1"/>
</dbReference>
<dbReference type="CDD" id="cd00887">
    <property type="entry name" value="MoeA"/>
    <property type="match status" value="1"/>
</dbReference>
<dbReference type="AlphaFoldDB" id="A0AAX0Q877"/>
<keyword evidence="5" id="KW-1185">Reference proteome</keyword>
<dbReference type="InterPro" id="IPR005111">
    <property type="entry name" value="MoeA_C_domain_IV"/>
</dbReference>
<proteinExistence type="predicted"/>
<dbReference type="NCBIfam" id="TIGR00177">
    <property type="entry name" value="molyb_syn"/>
    <property type="match status" value="1"/>
</dbReference>
<name>A0AAX0Q877_9EURY</name>
<evidence type="ECO:0000313" key="4">
    <source>
        <dbReference type="EMBL" id="PAV09667.1"/>
    </source>
</evidence>
<dbReference type="InterPro" id="IPR036425">
    <property type="entry name" value="MoaB/Mog-like_dom_sf"/>
</dbReference>
<dbReference type="GO" id="GO:0061599">
    <property type="term" value="F:molybdopterin molybdotransferase activity"/>
    <property type="evidence" value="ECO:0007669"/>
    <property type="project" value="TreeGrafter"/>
</dbReference>
<dbReference type="InterPro" id="IPR036688">
    <property type="entry name" value="MoeA_C_domain_IV_sf"/>
</dbReference>
<protein>
    <recommendedName>
        <fullName evidence="3">MoaB/Mog domain-containing protein</fullName>
    </recommendedName>
</protein>
<dbReference type="Gene3D" id="2.40.340.10">
    <property type="entry name" value="MoeA, C-terminal, domain IV"/>
    <property type="match status" value="1"/>
</dbReference>
<accession>A0AAX0Q877</accession>
<gene>
    <name evidence="4" type="ORF">ASJ83_06010</name>
</gene>
<dbReference type="InterPro" id="IPR038987">
    <property type="entry name" value="MoeA-like"/>
</dbReference>
<dbReference type="PANTHER" id="PTHR10192">
    <property type="entry name" value="MOLYBDOPTERIN BIOSYNTHESIS PROTEIN"/>
    <property type="match status" value="1"/>
</dbReference>
<comment type="caution">
    <text evidence="4">The sequence shown here is derived from an EMBL/GenBank/DDBJ whole genome shotgun (WGS) entry which is preliminary data.</text>
</comment>
<reference evidence="4 5" key="1">
    <citation type="journal article" date="2017" name="BMC Genomics">
        <title>Genomic analysis of methanogenic archaea reveals a shift towards energy conservation.</title>
        <authorList>
            <person name="Gilmore S.P."/>
            <person name="Henske J.K."/>
            <person name="Sexton J.A."/>
            <person name="Solomon K.V."/>
            <person name="Seppala S."/>
            <person name="Yoo J.I."/>
            <person name="Huyett L.M."/>
            <person name="Pressman A."/>
            <person name="Cogan J.Z."/>
            <person name="Kivenson V."/>
            <person name="Peng X."/>
            <person name="Tan Y."/>
            <person name="Valentine D.L."/>
            <person name="O'Malley M.A."/>
        </authorList>
    </citation>
    <scope>NUCLEOTIDE SEQUENCE [LARGE SCALE GENOMIC DNA]</scope>
    <source>
        <strain evidence="4 5">XII</strain>
    </source>
</reference>
<dbReference type="Proteomes" id="UP000243820">
    <property type="component" value="Unassembled WGS sequence"/>
</dbReference>
<dbReference type="SMART" id="SM00852">
    <property type="entry name" value="MoCF_biosynth"/>
    <property type="match status" value="1"/>
</dbReference>
<dbReference type="Pfam" id="PF03454">
    <property type="entry name" value="MoeA_C"/>
    <property type="match status" value="1"/>
</dbReference>
<feature type="domain" description="MoaB/Mog" evidence="3">
    <location>
        <begin position="170"/>
        <end position="307"/>
    </location>
</feature>
<evidence type="ECO:0000256" key="2">
    <source>
        <dbReference type="ARBA" id="ARBA00023150"/>
    </source>
</evidence>